<dbReference type="PROSITE" id="PS50850">
    <property type="entry name" value="MFS"/>
    <property type="match status" value="1"/>
</dbReference>
<dbReference type="InterPro" id="IPR050814">
    <property type="entry name" value="Myo-inositol_Transporter"/>
</dbReference>
<dbReference type="InterPro" id="IPR003663">
    <property type="entry name" value="Sugar/inositol_transpt"/>
</dbReference>
<dbReference type="EMBL" id="JACHMG010000001">
    <property type="protein sequence ID" value="MBB4684006.1"/>
    <property type="molecule type" value="Genomic_DNA"/>
</dbReference>
<keyword evidence="4 9" id="KW-0812">Transmembrane</keyword>
<evidence type="ECO:0000256" key="3">
    <source>
        <dbReference type="ARBA" id="ARBA00022448"/>
    </source>
</evidence>
<feature type="transmembrane region" description="Helical" evidence="9">
    <location>
        <begin position="179"/>
        <end position="198"/>
    </location>
</feature>
<evidence type="ECO:0000313" key="12">
    <source>
        <dbReference type="Proteomes" id="UP000581769"/>
    </source>
</evidence>
<feature type="transmembrane region" description="Helical" evidence="9">
    <location>
        <begin position="298"/>
        <end position="322"/>
    </location>
</feature>
<evidence type="ECO:0000256" key="9">
    <source>
        <dbReference type="SAM" id="Phobius"/>
    </source>
</evidence>
<evidence type="ECO:0000256" key="2">
    <source>
        <dbReference type="ARBA" id="ARBA00010992"/>
    </source>
</evidence>
<evidence type="ECO:0000256" key="1">
    <source>
        <dbReference type="ARBA" id="ARBA00004651"/>
    </source>
</evidence>
<dbReference type="PANTHER" id="PTHR48020:SF12">
    <property type="entry name" value="PROTON MYO-INOSITOL COTRANSPORTER"/>
    <property type="match status" value="1"/>
</dbReference>
<evidence type="ECO:0000256" key="6">
    <source>
        <dbReference type="ARBA" id="ARBA00023136"/>
    </source>
</evidence>
<keyword evidence="12" id="KW-1185">Reference proteome</keyword>
<gene>
    <name evidence="11" type="ORF">BJY18_001491</name>
</gene>
<reference evidence="11 12" key="1">
    <citation type="submission" date="2020-08" db="EMBL/GenBank/DDBJ databases">
        <title>Sequencing the genomes of 1000 actinobacteria strains.</title>
        <authorList>
            <person name="Klenk H.-P."/>
        </authorList>
    </citation>
    <scope>NUCLEOTIDE SEQUENCE [LARGE SCALE GENOMIC DNA]</scope>
    <source>
        <strain evidence="11 12">DSM 45859</strain>
    </source>
</reference>
<dbReference type="AlphaFoldDB" id="A0A840INR0"/>
<comment type="similarity">
    <text evidence="2 7">Belongs to the major facilitator superfamily. Sugar transporter (TC 2.A.1.1) family.</text>
</comment>
<dbReference type="Proteomes" id="UP000581769">
    <property type="component" value="Unassembled WGS sequence"/>
</dbReference>
<dbReference type="RefSeq" id="WP_184778811.1">
    <property type="nucleotide sequence ID" value="NZ_JACHMG010000001.1"/>
</dbReference>
<sequence>MRETAAPGTAAATAAPDRARRRHRRRAAGIAAVAALLVGYDMGVISGALLFIKPEFGLTPFESGVVVTTLLVGAVAGSALAGWLGQAIGRRGTLLVACALFVVSSLLMALAPDYGWLLAGRVLGGLAVGATQSTVPTYLAEIAPKRTRGRFTSANQLMIASGILLAAIVNYAFAQDLSWRWSLGLAALPAAAILVALLRQPETPRWLILKGRAREARAVLDSVLPADEAAQAFAELTTASEPAPGPAATGWRTLAGSRALRRILVVAVLFSMAQQLIGINSIVYYAPTILTQVGFGTSAALINTVGFGVLSVLMTLACGWAVDRAGRRPLLIGGGIVLGIAMLAVCAVFAFDLLDTPAGQYLTLGMLSIFKAGYSLTWGPVVWIVLPELFPLRARASGVSVATSAQILVTVLLTLYFPDLVAGSPTGIFLFFGLMGLATAIFVAKALPETSGKSLETLDRPGSPSPRP</sequence>
<dbReference type="PRINTS" id="PR00171">
    <property type="entry name" value="SUGRTRNSPORT"/>
</dbReference>
<feature type="transmembrane region" description="Helical" evidence="9">
    <location>
        <begin position="363"/>
        <end position="386"/>
    </location>
</feature>
<dbReference type="PROSITE" id="PS00217">
    <property type="entry name" value="SUGAR_TRANSPORT_2"/>
    <property type="match status" value="1"/>
</dbReference>
<dbReference type="Pfam" id="PF00083">
    <property type="entry name" value="Sugar_tr"/>
    <property type="match status" value="1"/>
</dbReference>
<dbReference type="PANTHER" id="PTHR48020">
    <property type="entry name" value="PROTON MYO-INOSITOL COTRANSPORTER"/>
    <property type="match status" value="1"/>
</dbReference>
<evidence type="ECO:0000313" key="11">
    <source>
        <dbReference type="EMBL" id="MBB4684006.1"/>
    </source>
</evidence>
<dbReference type="SUPFAM" id="SSF103473">
    <property type="entry name" value="MFS general substrate transporter"/>
    <property type="match status" value="1"/>
</dbReference>
<feature type="transmembrane region" description="Helical" evidence="9">
    <location>
        <begin position="398"/>
        <end position="416"/>
    </location>
</feature>
<dbReference type="InterPro" id="IPR005828">
    <property type="entry name" value="MFS_sugar_transport-like"/>
</dbReference>
<evidence type="ECO:0000256" key="5">
    <source>
        <dbReference type="ARBA" id="ARBA00022989"/>
    </source>
</evidence>
<feature type="region of interest" description="Disordered" evidence="8">
    <location>
        <begin position="1"/>
        <end position="21"/>
    </location>
</feature>
<dbReference type="InterPro" id="IPR005829">
    <property type="entry name" value="Sugar_transporter_CS"/>
</dbReference>
<keyword evidence="3 7" id="KW-0813">Transport</keyword>
<dbReference type="Gene3D" id="1.20.1250.20">
    <property type="entry name" value="MFS general substrate transporter like domains"/>
    <property type="match status" value="1"/>
</dbReference>
<feature type="compositionally biased region" description="Low complexity" evidence="8">
    <location>
        <begin position="1"/>
        <end position="16"/>
    </location>
</feature>
<organism evidence="11 12">
    <name type="scientific">Amycolatopsis jiangsuensis</name>
    <dbReference type="NCBI Taxonomy" id="1181879"/>
    <lineage>
        <taxon>Bacteria</taxon>
        <taxon>Bacillati</taxon>
        <taxon>Actinomycetota</taxon>
        <taxon>Actinomycetes</taxon>
        <taxon>Pseudonocardiales</taxon>
        <taxon>Pseudonocardiaceae</taxon>
        <taxon>Amycolatopsis</taxon>
    </lineage>
</organism>
<keyword evidence="6 9" id="KW-0472">Membrane</keyword>
<feature type="transmembrane region" description="Helical" evidence="9">
    <location>
        <begin position="329"/>
        <end position="351"/>
    </location>
</feature>
<dbReference type="NCBIfam" id="TIGR00879">
    <property type="entry name" value="SP"/>
    <property type="match status" value="1"/>
</dbReference>
<dbReference type="InterPro" id="IPR036259">
    <property type="entry name" value="MFS_trans_sf"/>
</dbReference>
<name>A0A840INR0_9PSEU</name>
<dbReference type="InterPro" id="IPR020846">
    <property type="entry name" value="MFS_dom"/>
</dbReference>
<keyword evidence="5 9" id="KW-1133">Transmembrane helix</keyword>
<comment type="caution">
    <text evidence="11">The sequence shown here is derived from an EMBL/GenBank/DDBJ whole genome shotgun (WGS) entry which is preliminary data.</text>
</comment>
<feature type="transmembrane region" description="Helical" evidence="9">
    <location>
        <begin position="428"/>
        <end position="447"/>
    </location>
</feature>
<feature type="transmembrane region" description="Helical" evidence="9">
    <location>
        <begin position="116"/>
        <end position="139"/>
    </location>
</feature>
<evidence type="ECO:0000256" key="7">
    <source>
        <dbReference type="RuleBase" id="RU003346"/>
    </source>
</evidence>
<protein>
    <submittedName>
        <fullName evidence="11">Sugar porter (SP) family MFS transporter</fullName>
    </submittedName>
</protein>
<feature type="transmembrane region" description="Helical" evidence="9">
    <location>
        <begin position="263"/>
        <end position="286"/>
    </location>
</feature>
<feature type="transmembrane region" description="Helical" evidence="9">
    <location>
        <begin position="64"/>
        <end position="85"/>
    </location>
</feature>
<evidence type="ECO:0000256" key="4">
    <source>
        <dbReference type="ARBA" id="ARBA00022692"/>
    </source>
</evidence>
<evidence type="ECO:0000256" key="8">
    <source>
        <dbReference type="SAM" id="MobiDB-lite"/>
    </source>
</evidence>
<feature type="transmembrane region" description="Helical" evidence="9">
    <location>
        <begin position="151"/>
        <end position="173"/>
    </location>
</feature>
<dbReference type="GO" id="GO:0005886">
    <property type="term" value="C:plasma membrane"/>
    <property type="evidence" value="ECO:0007669"/>
    <property type="project" value="UniProtKB-SubCell"/>
</dbReference>
<dbReference type="GO" id="GO:0022857">
    <property type="term" value="F:transmembrane transporter activity"/>
    <property type="evidence" value="ECO:0007669"/>
    <property type="project" value="InterPro"/>
</dbReference>
<comment type="subcellular location">
    <subcellularLocation>
        <location evidence="1">Cell membrane</location>
        <topology evidence="1">Multi-pass membrane protein</topology>
    </subcellularLocation>
</comment>
<feature type="transmembrane region" description="Helical" evidence="9">
    <location>
        <begin position="92"/>
        <end position="110"/>
    </location>
</feature>
<evidence type="ECO:0000259" key="10">
    <source>
        <dbReference type="PROSITE" id="PS50850"/>
    </source>
</evidence>
<accession>A0A840INR0</accession>
<feature type="transmembrane region" description="Helical" evidence="9">
    <location>
        <begin position="28"/>
        <end position="52"/>
    </location>
</feature>
<proteinExistence type="inferred from homology"/>
<feature type="domain" description="Major facilitator superfamily (MFS) profile" evidence="10">
    <location>
        <begin position="27"/>
        <end position="451"/>
    </location>
</feature>